<name>A0A1I2I265_9GAMM</name>
<dbReference type="AlphaFoldDB" id="A0A1I2I265"/>
<keyword evidence="2" id="KW-1185">Reference proteome</keyword>
<dbReference type="EMBL" id="FONH01000014">
    <property type="protein sequence ID" value="SFF35723.1"/>
    <property type="molecule type" value="Genomic_DNA"/>
</dbReference>
<organism evidence="1 2">
    <name type="scientific">Dyella marensis</name>
    <dbReference type="NCBI Taxonomy" id="500610"/>
    <lineage>
        <taxon>Bacteria</taxon>
        <taxon>Pseudomonadati</taxon>
        <taxon>Pseudomonadota</taxon>
        <taxon>Gammaproteobacteria</taxon>
        <taxon>Lysobacterales</taxon>
        <taxon>Rhodanobacteraceae</taxon>
        <taxon>Dyella</taxon>
    </lineage>
</organism>
<dbReference type="STRING" id="500610.SAMN02799615_03258"/>
<evidence type="ECO:0000313" key="2">
    <source>
        <dbReference type="Proteomes" id="UP000199477"/>
    </source>
</evidence>
<evidence type="ECO:0000313" key="1">
    <source>
        <dbReference type="EMBL" id="SFF35723.1"/>
    </source>
</evidence>
<gene>
    <name evidence="1" type="ORF">SAMN02799615_03258</name>
</gene>
<reference evidence="2" key="1">
    <citation type="submission" date="2016-10" db="EMBL/GenBank/DDBJ databases">
        <authorList>
            <person name="Varghese N."/>
            <person name="Submissions S."/>
        </authorList>
    </citation>
    <scope>NUCLEOTIDE SEQUENCE [LARGE SCALE GENOMIC DNA]</scope>
    <source>
        <strain evidence="2">UNC178MFTsu3.1</strain>
    </source>
</reference>
<accession>A0A1I2I265</accession>
<proteinExistence type="predicted"/>
<sequence length="47" mass="5073">MRQADMESGIEASLSTGPVSVPCIALPAAALTHFPHPLKFHEDRSKQ</sequence>
<dbReference type="Proteomes" id="UP000199477">
    <property type="component" value="Unassembled WGS sequence"/>
</dbReference>
<protein>
    <submittedName>
        <fullName evidence="1">Uncharacterized protein</fullName>
    </submittedName>
</protein>